<dbReference type="InterPro" id="IPR000375">
    <property type="entry name" value="Dynamin_stalk"/>
</dbReference>
<dbReference type="SMART" id="SM00053">
    <property type="entry name" value="DYNc"/>
    <property type="match status" value="1"/>
</dbReference>
<dbReference type="Proteomes" id="UP000887540">
    <property type="component" value="Unplaced"/>
</dbReference>
<keyword evidence="4" id="KW-1133">Transmembrane helix</keyword>
<dbReference type="InterPro" id="IPR019762">
    <property type="entry name" value="Dynamin_GTPase_CS"/>
</dbReference>
<keyword evidence="6" id="KW-1185">Reference proteome</keyword>
<dbReference type="SUPFAM" id="SSF52540">
    <property type="entry name" value="P-loop containing nucleoside triphosphate hydrolases"/>
    <property type="match status" value="1"/>
</dbReference>
<sequence>MLLLLAFDRFIILCFQTKSIRIIEGRPIKFLIGIAWLWGLSFGTVEAVILAFVYNIEIGFWLPTNQEIDDFVGKVEMYIILTQLVLAFLMYLCAVTRLIFLKKHLYEIKDYKSEIRLLIQAIIVTTMELVGIIYWTQIAFNIDIEIGAFTDMDDLIAKINKIRDAFKTVDVPPEIQLPQFVVVGAQSAGKSSVLEAIVRRDFLPRGEDIVTRTPLELRLVYTPENDPNRKSPEDYAVFDHKKEEHFTNFNQVRDEIERKTNELAGNAKSKIVKLINKYIQNEKTLILVVTQATSELQTSEALKLAREVDPEGRRTLVVVTHIDRVNPGNDVVGMLAGKKIPNKLGIIGVKLRNNKEIKDNKTIEACINDETLFWQKSYQKIASKNGVPYLSTRLNEGVYNPFFIPEETFKKLVEGSVERLKVHCLDCTEQVYDELKKTARECYEEINLKHKRFPELCYQIHEVISNLIISQREPTKKFLTQLVETGYAFINTDNPDLYNDELKKFLADPLNNMAFFAKNGNENFLKRFGDELNCISLTEYGHSEDPLSKKRLKFTMNAEVYFL</sequence>
<keyword evidence="4" id="KW-0472">Membrane</keyword>
<evidence type="ECO:0000256" key="1">
    <source>
        <dbReference type="ARBA" id="ARBA00022741"/>
    </source>
</evidence>
<dbReference type="Gene3D" id="3.40.50.300">
    <property type="entry name" value="P-loop containing nucleotide triphosphate hydrolases"/>
    <property type="match status" value="2"/>
</dbReference>
<dbReference type="AlphaFoldDB" id="A0A914DSF8"/>
<dbReference type="InterPro" id="IPR022812">
    <property type="entry name" value="Dynamin"/>
</dbReference>
<dbReference type="GO" id="GO:0016020">
    <property type="term" value="C:membrane"/>
    <property type="evidence" value="ECO:0007669"/>
    <property type="project" value="TreeGrafter"/>
</dbReference>
<feature type="transmembrane region" description="Helical" evidence="4">
    <location>
        <begin position="30"/>
        <end position="55"/>
    </location>
</feature>
<evidence type="ECO:0000313" key="7">
    <source>
        <dbReference type="WBParaSite" id="ACRNAN_scaffold3683.g32736.t1"/>
    </source>
</evidence>
<dbReference type="Gene3D" id="1.20.120.1240">
    <property type="entry name" value="Dynamin, middle domain"/>
    <property type="match status" value="1"/>
</dbReference>
<name>A0A914DSF8_9BILA</name>
<dbReference type="PROSITE" id="PS00410">
    <property type="entry name" value="G_DYNAMIN_1"/>
    <property type="match status" value="1"/>
</dbReference>
<dbReference type="SUPFAM" id="SSF81321">
    <property type="entry name" value="Family A G protein-coupled receptor-like"/>
    <property type="match status" value="1"/>
</dbReference>
<dbReference type="PANTHER" id="PTHR11566">
    <property type="entry name" value="DYNAMIN"/>
    <property type="match status" value="1"/>
</dbReference>
<keyword evidence="2 3" id="KW-0342">GTP-binding</keyword>
<dbReference type="PRINTS" id="PR00195">
    <property type="entry name" value="DYNAMIN"/>
</dbReference>
<dbReference type="GO" id="GO:0005874">
    <property type="term" value="C:microtubule"/>
    <property type="evidence" value="ECO:0007669"/>
    <property type="project" value="TreeGrafter"/>
</dbReference>
<evidence type="ECO:0000256" key="2">
    <source>
        <dbReference type="ARBA" id="ARBA00023134"/>
    </source>
</evidence>
<dbReference type="Pfam" id="PF10328">
    <property type="entry name" value="7TM_GPCR_Srx"/>
    <property type="match status" value="1"/>
</dbReference>
<protein>
    <submittedName>
        <fullName evidence="7">Dynamin-type G domain-containing protein</fullName>
    </submittedName>
</protein>
<feature type="transmembrane region" description="Helical" evidence="4">
    <location>
        <begin position="75"/>
        <end position="94"/>
    </location>
</feature>
<accession>A0A914DSF8</accession>
<reference evidence="7" key="1">
    <citation type="submission" date="2022-11" db="UniProtKB">
        <authorList>
            <consortium name="WormBaseParasite"/>
        </authorList>
    </citation>
    <scope>IDENTIFICATION</scope>
</reference>
<proteinExistence type="inferred from homology"/>
<feature type="transmembrane region" description="Helical" evidence="4">
    <location>
        <begin position="115"/>
        <end position="135"/>
    </location>
</feature>
<organism evidence="6 7">
    <name type="scientific">Acrobeloides nanus</name>
    <dbReference type="NCBI Taxonomy" id="290746"/>
    <lineage>
        <taxon>Eukaryota</taxon>
        <taxon>Metazoa</taxon>
        <taxon>Ecdysozoa</taxon>
        <taxon>Nematoda</taxon>
        <taxon>Chromadorea</taxon>
        <taxon>Rhabditida</taxon>
        <taxon>Tylenchina</taxon>
        <taxon>Cephalobomorpha</taxon>
        <taxon>Cephaloboidea</taxon>
        <taxon>Cephalobidae</taxon>
        <taxon>Acrobeloides</taxon>
    </lineage>
</organism>
<dbReference type="GO" id="GO:0005525">
    <property type="term" value="F:GTP binding"/>
    <property type="evidence" value="ECO:0007669"/>
    <property type="project" value="UniProtKB-KW"/>
</dbReference>
<dbReference type="GO" id="GO:0005737">
    <property type="term" value="C:cytoplasm"/>
    <property type="evidence" value="ECO:0007669"/>
    <property type="project" value="TreeGrafter"/>
</dbReference>
<dbReference type="Pfam" id="PF01031">
    <property type="entry name" value="Dynamin_M"/>
    <property type="match status" value="2"/>
</dbReference>
<comment type="similarity">
    <text evidence="3">Belongs to the TRAFAC class dynamin-like GTPase superfamily. Dynamin/Fzo/YdjA family.</text>
</comment>
<keyword evidence="4" id="KW-0812">Transmembrane</keyword>
<dbReference type="InterPro" id="IPR019430">
    <property type="entry name" value="7TM_GPCR_serpentine_rcpt_Srx"/>
</dbReference>
<feature type="domain" description="Dynamin-type G" evidence="5">
    <location>
        <begin position="174"/>
        <end position="265"/>
    </location>
</feature>
<dbReference type="WBParaSite" id="ACRNAN_scaffold3683.g32736.t1">
    <property type="protein sequence ID" value="ACRNAN_scaffold3683.g32736.t1"/>
    <property type="gene ID" value="ACRNAN_scaffold3683.g32736"/>
</dbReference>
<evidence type="ECO:0000259" key="5">
    <source>
        <dbReference type="PROSITE" id="PS51718"/>
    </source>
</evidence>
<evidence type="ECO:0000313" key="6">
    <source>
        <dbReference type="Proteomes" id="UP000887540"/>
    </source>
</evidence>
<dbReference type="InterPro" id="IPR001401">
    <property type="entry name" value="Dynamin_GTPase"/>
</dbReference>
<evidence type="ECO:0000256" key="4">
    <source>
        <dbReference type="SAM" id="Phobius"/>
    </source>
</evidence>
<dbReference type="PANTHER" id="PTHR11566:SF21">
    <property type="entry name" value="DYNAMIN RELATED PROTEIN 1, ISOFORM A"/>
    <property type="match status" value="1"/>
</dbReference>
<dbReference type="PROSITE" id="PS51718">
    <property type="entry name" value="G_DYNAMIN_2"/>
    <property type="match status" value="1"/>
</dbReference>
<evidence type="ECO:0000256" key="3">
    <source>
        <dbReference type="RuleBase" id="RU003932"/>
    </source>
</evidence>
<dbReference type="CDD" id="cd08771">
    <property type="entry name" value="DLP_1"/>
    <property type="match status" value="1"/>
</dbReference>
<dbReference type="InterPro" id="IPR030381">
    <property type="entry name" value="G_DYNAMIN_dom"/>
</dbReference>
<dbReference type="Gene3D" id="1.20.1070.10">
    <property type="entry name" value="Rhodopsin 7-helix transmembrane proteins"/>
    <property type="match status" value="1"/>
</dbReference>
<dbReference type="GO" id="GO:0003924">
    <property type="term" value="F:GTPase activity"/>
    <property type="evidence" value="ECO:0007669"/>
    <property type="project" value="InterPro"/>
</dbReference>
<keyword evidence="1 3" id="KW-0547">Nucleotide-binding</keyword>
<dbReference type="InterPro" id="IPR045063">
    <property type="entry name" value="Dynamin_N"/>
</dbReference>
<dbReference type="GO" id="GO:0008017">
    <property type="term" value="F:microtubule binding"/>
    <property type="evidence" value="ECO:0007669"/>
    <property type="project" value="TreeGrafter"/>
</dbReference>
<dbReference type="Pfam" id="PF00350">
    <property type="entry name" value="Dynamin_N"/>
    <property type="match status" value="2"/>
</dbReference>
<dbReference type="InterPro" id="IPR027417">
    <property type="entry name" value="P-loop_NTPase"/>
</dbReference>